<evidence type="ECO:0000259" key="1">
    <source>
        <dbReference type="Pfam" id="PF13115"/>
    </source>
</evidence>
<gene>
    <name evidence="2" type="ORF">KMZ29_25955</name>
</gene>
<protein>
    <submittedName>
        <fullName evidence="2">FixH family protein</fullName>
    </submittedName>
</protein>
<dbReference type="Proteomes" id="UP000680839">
    <property type="component" value="Chromosome"/>
</dbReference>
<accession>A0A975NEM3</accession>
<dbReference type="RefSeq" id="WP_215621827.1">
    <property type="nucleotide sequence ID" value="NZ_CP076134.1"/>
</dbReference>
<reference evidence="2" key="1">
    <citation type="submission" date="2021-06" db="EMBL/GenBank/DDBJ databases">
        <title>Bradyrhizobium sp. S2-20-1 Genome sequencing.</title>
        <authorList>
            <person name="Jin L."/>
        </authorList>
    </citation>
    <scope>NUCLEOTIDE SEQUENCE</scope>
    <source>
        <strain evidence="2">S2-20-1</strain>
    </source>
</reference>
<dbReference type="InterPro" id="IPR032693">
    <property type="entry name" value="YtkA-like_dom"/>
</dbReference>
<feature type="domain" description="YtkA-like" evidence="1">
    <location>
        <begin position="45"/>
        <end position="108"/>
    </location>
</feature>
<dbReference type="Pfam" id="PF13115">
    <property type="entry name" value="YtkA"/>
    <property type="match status" value="1"/>
</dbReference>
<proteinExistence type="predicted"/>
<sequence length="128" mass="13723">MIAARDLLLSILIVMVWFGTGLAADVKARAEVSCSAASKPLQYDCTIKLSDSRSGAALGGVDVTVGADMPSMPMAHNVKPVKAIPGSEPGTYRARIDLEMHGDWAVKVDLAGPVRDRIVKSMRFEPKR</sequence>
<dbReference type="AlphaFoldDB" id="A0A975NEM3"/>
<organism evidence="2 3">
    <name type="scientific">Bradyrhizobium sediminis</name>
    <dbReference type="NCBI Taxonomy" id="2840469"/>
    <lineage>
        <taxon>Bacteria</taxon>
        <taxon>Pseudomonadati</taxon>
        <taxon>Pseudomonadota</taxon>
        <taxon>Alphaproteobacteria</taxon>
        <taxon>Hyphomicrobiales</taxon>
        <taxon>Nitrobacteraceae</taxon>
        <taxon>Bradyrhizobium</taxon>
    </lineage>
</organism>
<evidence type="ECO:0000313" key="3">
    <source>
        <dbReference type="Proteomes" id="UP000680839"/>
    </source>
</evidence>
<evidence type="ECO:0000313" key="2">
    <source>
        <dbReference type="EMBL" id="QWG13074.1"/>
    </source>
</evidence>
<name>A0A975NEM3_9BRAD</name>
<dbReference type="EMBL" id="CP076134">
    <property type="protein sequence ID" value="QWG13074.1"/>
    <property type="molecule type" value="Genomic_DNA"/>
</dbReference>